<dbReference type="EMBL" id="QKWP01002305">
    <property type="protein sequence ID" value="RIB03873.1"/>
    <property type="molecule type" value="Genomic_DNA"/>
</dbReference>
<evidence type="ECO:0000313" key="2">
    <source>
        <dbReference type="Proteomes" id="UP000266673"/>
    </source>
</evidence>
<evidence type="ECO:0000313" key="1">
    <source>
        <dbReference type="EMBL" id="RIB03873.1"/>
    </source>
</evidence>
<proteinExistence type="predicted"/>
<accession>A0A397U994</accession>
<dbReference type="OrthoDB" id="2370036at2759"/>
<keyword evidence="2" id="KW-1185">Reference proteome</keyword>
<gene>
    <name evidence="1" type="ORF">C2G38_2048912</name>
</gene>
<name>A0A397U994_9GLOM</name>
<comment type="caution">
    <text evidence="1">The sequence shown here is derived from an EMBL/GenBank/DDBJ whole genome shotgun (WGS) entry which is preliminary data.</text>
</comment>
<organism evidence="1 2">
    <name type="scientific">Gigaspora rosea</name>
    <dbReference type="NCBI Taxonomy" id="44941"/>
    <lineage>
        <taxon>Eukaryota</taxon>
        <taxon>Fungi</taxon>
        <taxon>Fungi incertae sedis</taxon>
        <taxon>Mucoromycota</taxon>
        <taxon>Glomeromycotina</taxon>
        <taxon>Glomeromycetes</taxon>
        <taxon>Diversisporales</taxon>
        <taxon>Gigasporaceae</taxon>
        <taxon>Gigaspora</taxon>
    </lineage>
</organism>
<dbReference type="AlphaFoldDB" id="A0A397U994"/>
<protein>
    <submittedName>
        <fullName evidence="1">Uncharacterized protein</fullName>
    </submittedName>
</protein>
<dbReference type="Proteomes" id="UP000266673">
    <property type="component" value="Unassembled WGS sequence"/>
</dbReference>
<reference evidence="1 2" key="1">
    <citation type="submission" date="2018-06" db="EMBL/GenBank/DDBJ databases">
        <title>Comparative genomics reveals the genomic features of Rhizophagus irregularis, R. cerebriforme, R. diaphanum and Gigaspora rosea, and their symbiotic lifestyle signature.</title>
        <authorList>
            <person name="Morin E."/>
            <person name="San Clemente H."/>
            <person name="Chen E.C.H."/>
            <person name="De La Providencia I."/>
            <person name="Hainaut M."/>
            <person name="Kuo A."/>
            <person name="Kohler A."/>
            <person name="Murat C."/>
            <person name="Tang N."/>
            <person name="Roy S."/>
            <person name="Loubradou J."/>
            <person name="Henrissat B."/>
            <person name="Grigoriev I.V."/>
            <person name="Corradi N."/>
            <person name="Roux C."/>
            <person name="Martin F.M."/>
        </authorList>
    </citation>
    <scope>NUCLEOTIDE SEQUENCE [LARGE SCALE GENOMIC DNA]</scope>
    <source>
        <strain evidence="1 2">DAOM 194757</strain>
    </source>
</reference>
<sequence>MGNAEQKQIISKKVIYAGGFGKMKKALNLVLDLGCEEELLNMIAWFINQKKAMLENINDKVTKFCRRPSTKRLKSSSEAQNYKGTTYNYAINPQDPNLKIPLNTIHTMDNNTKESGQGSRRKYVCNLCGEVGHKSRTLVFEHYW</sequence>